<organism evidence="17 18">
    <name type="scientific">Phialocephala subalpina</name>
    <dbReference type="NCBI Taxonomy" id="576137"/>
    <lineage>
        <taxon>Eukaryota</taxon>
        <taxon>Fungi</taxon>
        <taxon>Dikarya</taxon>
        <taxon>Ascomycota</taxon>
        <taxon>Pezizomycotina</taxon>
        <taxon>Leotiomycetes</taxon>
        <taxon>Helotiales</taxon>
        <taxon>Mollisiaceae</taxon>
        <taxon>Phialocephala</taxon>
        <taxon>Phialocephala fortinii species complex</taxon>
    </lineage>
</organism>
<evidence type="ECO:0000256" key="6">
    <source>
        <dbReference type="ARBA" id="ARBA00018045"/>
    </source>
</evidence>
<dbReference type="InterPro" id="IPR029063">
    <property type="entry name" value="SAM-dependent_MTases_sf"/>
</dbReference>
<dbReference type="SUPFAM" id="SSF51197">
    <property type="entry name" value="Clavaminate synthase-like"/>
    <property type="match status" value="1"/>
</dbReference>
<evidence type="ECO:0000256" key="3">
    <source>
        <dbReference type="ARBA" id="ARBA00010703"/>
    </source>
</evidence>
<dbReference type="EC" id="2.3.1.231" evidence="4"/>
<feature type="domain" description="JmjC" evidence="16">
    <location>
        <begin position="851"/>
        <end position="996"/>
    </location>
</feature>
<dbReference type="SUPFAM" id="SSF53335">
    <property type="entry name" value="S-adenosyl-L-methionine-dependent methyltransferases"/>
    <property type="match status" value="1"/>
</dbReference>
<evidence type="ECO:0000256" key="12">
    <source>
        <dbReference type="ARBA" id="ARBA00029750"/>
    </source>
</evidence>
<dbReference type="Gene3D" id="3.40.50.150">
    <property type="entry name" value="Vaccinia Virus protein VP39"/>
    <property type="match status" value="1"/>
</dbReference>
<dbReference type="InterPro" id="IPR015915">
    <property type="entry name" value="Kelch-typ_b-propeller"/>
</dbReference>
<dbReference type="Pfam" id="PF04072">
    <property type="entry name" value="LCM"/>
    <property type="match status" value="1"/>
</dbReference>
<dbReference type="Gene3D" id="2.120.10.80">
    <property type="entry name" value="Kelch-type beta propeller"/>
    <property type="match status" value="1"/>
</dbReference>
<dbReference type="FunFam" id="2.60.120.650:FF:000043">
    <property type="entry name" value="tRNA wybutosine-synthesizing protein 4"/>
    <property type="match status" value="1"/>
</dbReference>
<dbReference type="PANTHER" id="PTHR46529">
    <property type="entry name" value="TRNA WYBUTOSINE-SYNTHESIZING PROTEIN 4"/>
    <property type="match status" value="1"/>
</dbReference>
<dbReference type="Proteomes" id="UP000184330">
    <property type="component" value="Unassembled WGS sequence"/>
</dbReference>
<evidence type="ECO:0000256" key="7">
    <source>
        <dbReference type="ARBA" id="ARBA00022603"/>
    </source>
</evidence>
<comment type="catalytic activity">
    <reaction evidence="1">
        <text>7-[(3S)-3-amino-3-carboxypropyl]wyosine(37) in tRNA(Phe) + S-adenosyl-L-methionine = 7-[(3S)-(3-amino-3-methoxycarbonyl)propyl]wyosine(37) in tRNA(Phe) + S-adenosyl-L-homocysteine</text>
        <dbReference type="Rhea" id="RHEA:36903"/>
        <dbReference type="Rhea" id="RHEA-COMP:10379"/>
        <dbReference type="Rhea" id="RHEA-COMP:11844"/>
        <dbReference type="ChEBI" id="CHEBI:57856"/>
        <dbReference type="ChEBI" id="CHEBI:59789"/>
        <dbReference type="ChEBI" id="CHEBI:73543"/>
        <dbReference type="ChEBI" id="CHEBI:74275"/>
        <dbReference type="EC" id="2.1.1.290"/>
    </reaction>
</comment>
<reference evidence="17 18" key="1">
    <citation type="submission" date="2016-03" db="EMBL/GenBank/DDBJ databases">
        <authorList>
            <person name="Ploux O."/>
        </authorList>
    </citation>
    <scope>NUCLEOTIDE SEQUENCE [LARGE SCALE GENOMIC DNA]</scope>
    <source>
        <strain evidence="17 18">UAMH 11012</strain>
    </source>
</reference>
<dbReference type="InterPro" id="IPR003347">
    <property type="entry name" value="JmjC_dom"/>
</dbReference>
<comment type="function">
    <text evidence="11">Probable S-adenosyl-L-methionine-dependent methyltransferase that acts as a component of the wybutosine biosynthesis pathway. Wybutosine is a hyper modified guanosine with a tricyclic base found at the 3'-position adjacent to the anticodon of eukaryotic phenylalanine tRNA. May methylate the carboxyl group of leucine residues to form alpha-leucine ester residues.</text>
</comment>
<keyword evidence="18" id="KW-1185">Reference proteome</keyword>
<evidence type="ECO:0000256" key="5">
    <source>
        <dbReference type="ARBA" id="ARBA00012779"/>
    </source>
</evidence>
<dbReference type="GO" id="GO:0031591">
    <property type="term" value="P:wybutosine biosynthetic process"/>
    <property type="evidence" value="ECO:0007669"/>
    <property type="project" value="TreeGrafter"/>
</dbReference>
<dbReference type="InterPro" id="IPR007213">
    <property type="entry name" value="Ppm1/Ppm2/Tcmp"/>
</dbReference>
<dbReference type="PROSITE" id="PS51184">
    <property type="entry name" value="JMJC"/>
    <property type="match status" value="1"/>
</dbReference>
<sequence length="1041" mass="116956">MKKPNMHAPTVLGDKPVRALTKSKSQQIDDSIMGTNNSSIVSKRSVERLYYPEEQFFRHFVKKFQRRSPLINRGYWLRMKVIDQVVRHFLEQNSEKQKIVINLGCGYDPLPWQCLTRYKSHCHGTKFVDIDYRDLMLKKRHVVENTDHLKSLLTNVEVSEGDVLLRSDQYLQIGCDLRDLGSLDRILSSTVELEKSLVLLTAEVSITYMNVEAADALISWASTLPRARFCLLEQLMPDGKDHPFSQTMMAHFNKLQTPLRAVEKYPTTSAQQSRFQDLGWPLVSVCNLWKLWSQAKFVSSKDREYLDNVEPFDEWEEFALFGAHYFLLVADTHSDSAESILKETNASRTAVTADSNISAQVSFAEYPKSQGCRRFAAAMPLISSNRTGDYIGVFGGMGTMTRLNTLDVYSSKFTAEITAHSPWSSATPSGRMCHTITDLGNTGAILVGGRTSPDGALSDCWLYHKWPKVWERVDDLPYPLYRHQAVNLGGGRVLVSTGRINSRTVSADYFFWSRKTGWLKCAYGKGDVPPPTYGATFGQCSTTPYNLTNHSRFGILAGGMSEHSSIQQSSWRWDLILPDESHQQPVISFKHLRDFEIHTDILRFGASVVNREGHIYVVGGIVKNHILNERNEVCAFELQGMSGSSSGVSLKRGPGTPRPLLVGTTTVSTEENLVIMGGSAVCFSFGTFWNRGCFTLRPTTMDLLGSSPVEKPWKYIRTVEVEPLQESYKVSNTEAASAQKSVVSLPRICLRSSEDFEKVVQSSSPVILEGLDIGSCTTNWTAEYLKNQIGVDREVVVHQATTEHMNFRTKNFAYAPKKFGEFVDQIENGEKFYLRSLSSEKPSEKAADITQDFPTIAGDFRLPPELKMVLENAHSSPLRISGPVNMWLHYDVMANVLCQVRGSKRLFLFPPSDFKHLGFEPGASSSVVNVFEKLEDGSIPGTHPHEALLQPGDVLFLPPLWLHTTSPTTGWNISVNIFFRNLSIGYAAGKDVYGNRDLQAYEKGRQDVAKIAGSFDKLPADIRDFYLQRLIEEFKQKAGSR</sequence>
<dbReference type="InterPro" id="IPR041667">
    <property type="entry name" value="Cupin_8"/>
</dbReference>
<evidence type="ECO:0000313" key="17">
    <source>
        <dbReference type="EMBL" id="CZR52010.1"/>
    </source>
</evidence>
<evidence type="ECO:0000256" key="1">
    <source>
        <dbReference type="ARBA" id="ARBA00001806"/>
    </source>
</evidence>
<evidence type="ECO:0000256" key="2">
    <source>
        <dbReference type="ARBA" id="ARBA00004797"/>
    </source>
</evidence>
<name>A0A1L7WGV5_9HELO</name>
<dbReference type="Gene3D" id="6.10.140.1470">
    <property type="match status" value="1"/>
</dbReference>
<dbReference type="GO" id="GO:0030488">
    <property type="term" value="P:tRNA methylation"/>
    <property type="evidence" value="ECO:0007669"/>
    <property type="project" value="TreeGrafter"/>
</dbReference>
<evidence type="ECO:0000256" key="9">
    <source>
        <dbReference type="ARBA" id="ARBA00022691"/>
    </source>
</evidence>
<keyword evidence="9" id="KW-0949">S-adenosyl-L-methionine</keyword>
<evidence type="ECO:0000256" key="4">
    <source>
        <dbReference type="ARBA" id="ARBA00012155"/>
    </source>
</evidence>
<comment type="similarity">
    <text evidence="3">Belongs to the methyltransferase superfamily. LCMT family.</text>
</comment>
<evidence type="ECO:0000256" key="10">
    <source>
        <dbReference type="ARBA" id="ARBA00022694"/>
    </source>
</evidence>
<comment type="pathway">
    <text evidence="2">tRNA modification; wybutosine-tRNA(Phe) biosynthesis.</text>
</comment>
<evidence type="ECO:0000256" key="14">
    <source>
        <dbReference type="ARBA" id="ARBA00030847"/>
    </source>
</evidence>
<accession>A0A1L7WGV5</accession>
<dbReference type="Gene3D" id="2.60.120.650">
    <property type="entry name" value="Cupin"/>
    <property type="match status" value="1"/>
</dbReference>
<keyword evidence="7 17" id="KW-0489">Methyltransferase</keyword>
<dbReference type="Pfam" id="PF13418">
    <property type="entry name" value="Beta-prop_TYW4"/>
    <property type="match status" value="1"/>
</dbReference>
<protein>
    <recommendedName>
        <fullName evidence="6">tRNA wybutosine-synthesizing protein 4</fullName>
        <ecNumber evidence="5">2.1.1.290</ecNumber>
        <ecNumber evidence="4">2.3.1.231</ecNumber>
    </recommendedName>
    <alternativeName>
        <fullName evidence="13">Leucine carboxyl methyltransferase 2</fullName>
    </alternativeName>
    <alternativeName>
        <fullName evidence="14">tRNA(Phe) (7-(3-amino-3-(methoxycarbonyl)propyl)wyosine(37)-N)-methoxycarbonyltransferase</fullName>
    </alternativeName>
    <alternativeName>
        <fullName evidence="12">tRNA(Phe) (7-(3-amino-3-carboxypropyl)wyosine(37)-O)-methyltransferase</fullName>
    </alternativeName>
</protein>
<keyword evidence="10" id="KW-0819">tRNA processing</keyword>
<gene>
    <name evidence="17" type="ORF">PAC_01887</name>
</gene>
<evidence type="ECO:0000313" key="18">
    <source>
        <dbReference type="Proteomes" id="UP000184330"/>
    </source>
</evidence>
<dbReference type="UniPathway" id="UPA00375"/>
<evidence type="ECO:0000256" key="15">
    <source>
        <dbReference type="ARBA" id="ARBA00049250"/>
    </source>
</evidence>
<dbReference type="OrthoDB" id="47172at2759"/>
<dbReference type="EC" id="2.1.1.290" evidence="5"/>
<dbReference type="InterPro" id="IPR011043">
    <property type="entry name" value="Gal_Oxase/kelch_b-propeller"/>
</dbReference>
<dbReference type="SUPFAM" id="SSF50965">
    <property type="entry name" value="Galactose oxidase, central domain"/>
    <property type="match status" value="1"/>
</dbReference>
<evidence type="ECO:0000259" key="16">
    <source>
        <dbReference type="PROSITE" id="PS51184"/>
    </source>
</evidence>
<dbReference type="GO" id="GO:0008175">
    <property type="term" value="F:tRNA methyltransferase activity"/>
    <property type="evidence" value="ECO:0007669"/>
    <property type="project" value="TreeGrafter"/>
</dbReference>
<comment type="catalytic activity">
    <reaction evidence="15">
        <text>7-[(3S)-(3-amino-3-methoxycarbonyl)propyl]wyosine(37) in tRNA(Phe) + S-adenosyl-L-methionine + CO2 = wybutosine(37) in tRNA(Phe) + S-adenosyl-L-homocysteine + 2 H(+)</text>
        <dbReference type="Rhea" id="RHEA:37119"/>
        <dbReference type="Rhea" id="RHEA-COMP:11844"/>
        <dbReference type="Rhea" id="RHEA-COMP:11847"/>
        <dbReference type="ChEBI" id="CHEBI:15378"/>
        <dbReference type="ChEBI" id="CHEBI:16526"/>
        <dbReference type="ChEBI" id="CHEBI:57856"/>
        <dbReference type="ChEBI" id="CHEBI:59789"/>
        <dbReference type="ChEBI" id="CHEBI:73544"/>
        <dbReference type="ChEBI" id="CHEBI:74275"/>
        <dbReference type="EC" id="2.3.1.231"/>
    </reaction>
</comment>
<dbReference type="Pfam" id="PF13621">
    <property type="entry name" value="Cupin_8"/>
    <property type="match status" value="1"/>
</dbReference>
<dbReference type="STRING" id="576137.A0A1L7WGV5"/>
<evidence type="ECO:0000256" key="8">
    <source>
        <dbReference type="ARBA" id="ARBA00022679"/>
    </source>
</evidence>
<evidence type="ECO:0000256" key="13">
    <source>
        <dbReference type="ARBA" id="ARBA00030231"/>
    </source>
</evidence>
<dbReference type="EMBL" id="FJOG01000002">
    <property type="protein sequence ID" value="CZR52010.1"/>
    <property type="molecule type" value="Genomic_DNA"/>
</dbReference>
<dbReference type="PANTHER" id="PTHR46529:SF1">
    <property type="entry name" value="TRNA WYBUTOSINE-SYNTHESIZING PROTEIN 4"/>
    <property type="match status" value="1"/>
</dbReference>
<evidence type="ECO:0000256" key="11">
    <source>
        <dbReference type="ARBA" id="ARBA00025588"/>
    </source>
</evidence>
<dbReference type="AlphaFoldDB" id="A0A1L7WGV5"/>
<keyword evidence="8 17" id="KW-0808">Transferase</keyword>
<proteinExistence type="inferred from homology"/>